<dbReference type="Pfam" id="PF00925">
    <property type="entry name" value="GTP_cyclohydro2"/>
    <property type="match status" value="1"/>
</dbReference>
<evidence type="ECO:0000313" key="11">
    <source>
        <dbReference type="EMBL" id="ORE86206.1"/>
    </source>
</evidence>
<evidence type="ECO:0000256" key="9">
    <source>
        <dbReference type="HAMAP-Rule" id="MF_00179"/>
    </source>
</evidence>
<keyword evidence="5 9" id="KW-0378">Hydrolase</keyword>
<comment type="caution">
    <text evidence="11">The sequence shown here is derived from an EMBL/GenBank/DDBJ whole genome shotgun (WGS) entry which is preliminary data.</text>
</comment>
<dbReference type="PANTHER" id="PTHR21327:SF18">
    <property type="entry name" value="3,4-DIHYDROXY-2-BUTANONE 4-PHOSPHATE SYNTHASE"/>
    <property type="match status" value="1"/>
</dbReference>
<comment type="cofactor">
    <cofactor evidence="9">
        <name>Zn(2+)</name>
        <dbReference type="ChEBI" id="CHEBI:29105"/>
    </cofactor>
    <text evidence="9">Binds 1 zinc ion per subunit.</text>
</comment>
<dbReference type="InterPro" id="IPR000926">
    <property type="entry name" value="RibA"/>
</dbReference>
<feature type="binding site" evidence="9">
    <location>
        <position position="113"/>
    </location>
    <ligand>
        <name>GTP</name>
        <dbReference type="ChEBI" id="CHEBI:37565"/>
    </ligand>
</feature>
<dbReference type="GO" id="GO:0005525">
    <property type="term" value="F:GTP binding"/>
    <property type="evidence" value="ECO:0007669"/>
    <property type="project" value="UniProtKB-KW"/>
</dbReference>
<feature type="binding site" evidence="9">
    <location>
        <position position="148"/>
    </location>
    <ligand>
        <name>GTP</name>
        <dbReference type="ChEBI" id="CHEBI:37565"/>
    </ligand>
</feature>
<feature type="binding site" evidence="9">
    <location>
        <position position="66"/>
    </location>
    <ligand>
        <name>Zn(2+)</name>
        <dbReference type="ChEBI" id="CHEBI:29105"/>
        <note>catalytic</note>
    </ligand>
</feature>
<dbReference type="AlphaFoldDB" id="A0A1Y1SCZ3"/>
<feature type="binding site" evidence="9">
    <location>
        <position position="69"/>
    </location>
    <ligand>
        <name>GTP</name>
        <dbReference type="ChEBI" id="CHEBI:37565"/>
    </ligand>
</feature>
<dbReference type="OrthoDB" id="9793111at2"/>
<evidence type="ECO:0000259" key="10">
    <source>
        <dbReference type="Pfam" id="PF00925"/>
    </source>
</evidence>
<feature type="active site" description="Nucleophile" evidence="9">
    <location>
        <position position="127"/>
    </location>
</feature>
<feature type="domain" description="GTP cyclohydrolase II" evidence="10">
    <location>
        <begin position="6"/>
        <end position="169"/>
    </location>
</feature>
<dbReference type="Proteomes" id="UP000192342">
    <property type="component" value="Unassembled WGS sequence"/>
</dbReference>
<proteinExistence type="inferred from homology"/>
<dbReference type="Gene3D" id="3.40.50.10990">
    <property type="entry name" value="GTP cyclohydrolase II"/>
    <property type="match status" value="1"/>
</dbReference>
<evidence type="ECO:0000256" key="1">
    <source>
        <dbReference type="ARBA" id="ARBA00004853"/>
    </source>
</evidence>
<keyword evidence="2 9" id="KW-0686">Riboflavin biosynthesis</keyword>
<keyword evidence="6 9" id="KW-0862">Zinc</keyword>
<accession>A0A1Y1SCZ3</accession>
<dbReference type="EMBL" id="AQQV01000003">
    <property type="protein sequence ID" value="ORE86206.1"/>
    <property type="molecule type" value="Genomic_DNA"/>
</dbReference>
<name>A0A1Y1SCZ3_9GAMM</name>
<evidence type="ECO:0000256" key="4">
    <source>
        <dbReference type="ARBA" id="ARBA00022741"/>
    </source>
</evidence>
<dbReference type="GO" id="GO:0003935">
    <property type="term" value="F:GTP cyclohydrolase II activity"/>
    <property type="evidence" value="ECO:0007669"/>
    <property type="project" value="UniProtKB-UniRule"/>
</dbReference>
<feature type="active site" description="Proton acceptor" evidence="9">
    <location>
        <position position="125"/>
    </location>
</feature>
<dbReference type="SUPFAM" id="SSF142695">
    <property type="entry name" value="RibA-like"/>
    <property type="match status" value="1"/>
</dbReference>
<dbReference type="GO" id="GO:0005829">
    <property type="term" value="C:cytosol"/>
    <property type="evidence" value="ECO:0007669"/>
    <property type="project" value="TreeGrafter"/>
</dbReference>
<keyword evidence="7 9" id="KW-0342">GTP-binding</keyword>
<dbReference type="NCBIfam" id="TIGR00505">
    <property type="entry name" value="ribA"/>
    <property type="match status" value="1"/>
</dbReference>
<keyword evidence="12" id="KW-1185">Reference proteome</keyword>
<feature type="binding site" evidence="9">
    <location>
        <position position="153"/>
    </location>
    <ligand>
        <name>GTP</name>
        <dbReference type="ChEBI" id="CHEBI:37565"/>
    </ligand>
</feature>
<sequence>MIQLKAESLLPTRFGQFRMQVFESTEDGKEQVALSMGEWQPSDAVLCRLHSECLTGDVLGSLRCDCGQQLEHALARIAAEGQGALLYLRQEGRGIGLANKIRAYALQDQGADTVEANEKLGFAPDHRDYAIALEMLKFLRIARVRLMTNNPRKIAALEAGGVDIVERLPHQCGANPHNESYLFTKAKKLGHMLDMSQARPASQSDEN</sequence>
<comment type="pathway">
    <text evidence="1 9">Cofactor biosynthesis; riboflavin biosynthesis; 5-amino-6-(D-ribitylamino)uracil from GTP: step 1/4.</text>
</comment>
<dbReference type="EC" id="3.5.4.25" evidence="9"/>
<evidence type="ECO:0000256" key="3">
    <source>
        <dbReference type="ARBA" id="ARBA00022723"/>
    </source>
</evidence>
<protein>
    <recommendedName>
        <fullName evidence="9">GTP cyclohydrolase-2</fullName>
        <ecNumber evidence="9">3.5.4.25</ecNumber>
    </recommendedName>
    <alternativeName>
        <fullName evidence="9">GTP cyclohydrolase II</fullName>
    </alternativeName>
</protein>
<dbReference type="PANTHER" id="PTHR21327">
    <property type="entry name" value="GTP CYCLOHYDROLASE II-RELATED"/>
    <property type="match status" value="1"/>
</dbReference>
<feature type="binding site" evidence="9">
    <location>
        <begin position="91"/>
        <end position="93"/>
    </location>
    <ligand>
        <name>GTP</name>
        <dbReference type="ChEBI" id="CHEBI:37565"/>
    </ligand>
</feature>
<dbReference type="STRING" id="1317117.ATO7_12953"/>
<comment type="similarity">
    <text evidence="9">Belongs to the GTP cyclohydrolase II family.</text>
</comment>
<evidence type="ECO:0000256" key="6">
    <source>
        <dbReference type="ARBA" id="ARBA00022833"/>
    </source>
</evidence>
<dbReference type="NCBIfam" id="NF001591">
    <property type="entry name" value="PRK00393.1"/>
    <property type="match status" value="1"/>
</dbReference>
<dbReference type="CDD" id="cd00641">
    <property type="entry name" value="GTP_cyclohydro2"/>
    <property type="match status" value="1"/>
</dbReference>
<dbReference type="InterPro" id="IPR032677">
    <property type="entry name" value="GTP_cyclohydro_II"/>
</dbReference>
<dbReference type="UniPathway" id="UPA00275">
    <property type="reaction ID" value="UER00400"/>
</dbReference>
<evidence type="ECO:0000256" key="8">
    <source>
        <dbReference type="ARBA" id="ARBA00049295"/>
    </source>
</evidence>
<dbReference type="GO" id="GO:0009231">
    <property type="term" value="P:riboflavin biosynthetic process"/>
    <property type="evidence" value="ECO:0007669"/>
    <property type="project" value="UniProtKB-UniRule"/>
</dbReference>
<evidence type="ECO:0000256" key="5">
    <source>
        <dbReference type="ARBA" id="ARBA00022801"/>
    </source>
</evidence>
<keyword evidence="3 9" id="KW-0479">Metal-binding</keyword>
<feature type="binding site" evidence="9">
    <location>
        <position position="53"/>
    </location>
    <ligand>
        <name>Zn(2+)</name>
        <dbReference type="ChEBI" id="CHEBI:29105"/>
        <note>catalytic</note>
    </ligand>
</feature>
<evidence type="ECO:0000256" key="2">
    <source>
        <dbReference type="ARBA" id="ARBA00022619"/>
    </source>
</evidence>
<dbReference type="GO" id="GO:0008270">
    <property type="term" value="F:zinc ion binding"/>
    <property type="evidence" value="ECO:0007669"/>
    <property type="project" value="UniProtKB-UniRule"/>
</dbReference>
<organism evidence="11 12">
    <name type="scientific">Oceanococcus atlanticus</name>
    <dbReference type="NCBI Taxonomy" id="1317117"/>
    <lineage>
        <taxon>Bacteria</taxon>
        <taxon>Pseudomonadati</taxon>
        <taxon>Pseudomonadota</taxon>
        <taxon>Gammaproteobacteria</taxon>
        <taxon>Chromatiales</taxon>
        <taxon>Oceanococcaceae</taxon>
        <taxon>Oceanococcus</taxon>
    </lineage>
</organism>
<gene>
    <name evidence="9" type="primary">ribA</name>
    <name evidence="11" type="ORF">ATO7_12953</name>
</gene>
<comment type="catalytic activity">
    <reaction evidence="8 9">
        <text>GTP + 4 H2O = 2,5-diamino-6-hydroxy-4-(5-phosphoribosylamino)-pyrimidine + formate + 2 phosphate + 3 H(+)</text>
        <dbReference type="Rhea" id="RHEA:23704"/>
        <dbReference type="ChEBI" id="CHEBI:15377"/>
        <dbReference type="ChEBI" id="CHEBI:15378"/>
        <dbReference type="ChEBI" id="CHEBI:15740"/>
        <dbReference type="ChEBI" id="CHEBI:37565"/>
        <dbReference type="ChEBI" id="CHEBI:43474"/>
        <dbReference type="ChEBI" id="CHEBI:58614"/>
        <dbReference type="EC" id="3.5.4.25"/>
    </reaction>
</comment>
<keyword evidence="4 9" id="KW-0547">Nucleotide-binding</keyword>
<reference evidence="11 12" key="1">
    <citation type="submission" date="2013-04" db="EMBL/GenBank/DDBJ databases">
        <title>Oceanococcus atlanticus 22II-S10r2 Genome Sequencing.</title>
        <authorList>
            <person name="Lai Q."/>
            <person name="Li G."/>
            <person name="Shao Z."/>
        </authorList>
    </citation>
    <scope>NUCLEOTIDE SEQUENCE [LARGE SCALE GENOMIC DNA]</scope>
    <source>
        <strain evidence="11 12">22II-S10r2</strain>
    </source>
</reference>
<dbReference type="InterPro" id="IPR036144">
    <property type="entry name" value="RibA-like_sf"/>
</dbReference>
<dbReference type="FunFam" id="3.40.50.10990:FF:000002">
    <property type="entry name" value="GTP cyclohydrolase-2"/>
    <property type="match status" value="1"/>
</dbReference>
<feature type="binding site" evidence="9">
    <location>
        <position position="64"/>
    </location>
    <ligand>
        <name>Zn(2+)</name>
        <dbReference type="ChEBI" id="CHEBI:29105"/>
        <note>catalytic</note>
    </ligand>
</feature>
<feature type="binding site" evidence="9">
    <location>
        <begin position="48"/>
        <end position="52"/>
    </location>
    <ligand>
        <name>GTP</name>
        <dbReference type="ChEBI" id="CHEBI:37565"/>
    </ligand>
</feature>
<dbReference type="HAMAP" id="MF_00179">
    <property type="entry name" value="RibA"/>
    <property type="match status" value="1"/>
</dbReference>
<evidence type="ECO:0000313" key="12">
    <source>
        <dbReference type="Proteomes" id="UP000192342"/>
    </source>
</evidence>
<comment type="function">
    <text evidence="9">Catalyzes the conversion of GTP to 2,5-diamino-6-ribosylamino-4(3H)-pyrimidinone 5'-phosphate (DARP), formate and pyrophosphate.</text>
</comment>
<evidence type="ECO:0000256" key="7">
    <source>
        <dbReference type="ARBA" id="ARBA00023134"/>
    </source>
</evidence>